<organism evidence="4 5">
    <name type="scientific">Lophiostoma macrostomum CBS 122681</name>
    <dbReference type="NCBI Taxonomy" id="1314788"/>
    <lineage>
        <taxon>Eukaryota</taxon>
        <taxon>Fungi</taxon>
        <taxon>Dikarya</taxon>
        <taxon>Ascomycota</taxon>
        <taxon>Pezizomycotina</taxon>
        <taxon>Dothideomycetes</taxon>
        <taxon>Pleosporomycetidae</taxon>
        <taxon>Pleosporales</taxon>
        <taxon>Lophiostomataceae</taxon>
        <taxon>Lophiostoma</taxon>
    </lineage>
</organism>
<dbReference type="SUPFAM" id="SSF53474">
    <property type="entry name" value="alpha/beta-Hydrolases"/>
    <property type="match status" value="1"/>
</dbReference>
<name>A0A6A6TPD2_9PLEO</name>
<feature type="domain" description="Carboxylesterase type B" evidence="3">
    <location>
        <begin position="27"/>
        <end position="486"/>
    </location>
</feature>
<comment type="similarity">
    <text evidence="1">Belongs to the type-B carboxylesterase/lipase family.</text>
</comment>
<protein>
    <submittedName>
        <fullName evidence="4">Alpha/beta-hydrolase</fullName>
    </submittedName>
</protein>
<gene>
    <name evidence="4" type="ORF">K491DRAFT_16497</name>
</gene>
<evidence type="ECO:0000256" key="2">
    <source>
        <dbReference type="ARBA" id="ARBA00022801"/>
    </source>
</evidence>
<dbReference type="GO" id="GO:0019695">
    <property type="term" value="P:choline metabolic process"/>
    <property type="evidence" value="ECO:0007669"/>
    <property type="project" value="TreeGrafter"/>
</dbReference>
<dbReference type="GO" id="GO:0006581">
    <property type="term" value="P:acetylcholine catabolic process"/>
    <property type="evidence" value="ECO:0007669"/>
    <property type="project" value="TreeGrafter"/>
</dbReference>
<evidence type="ECO:0000256" key="1">
    <source>
        <dbReference type="ARBA" id="ARBA00005964"/>
    </source>
</evidence>
<dbReference type="InterPro" id="IPR050654">
    <property type="entry name" value="AChE-related_enzymes"/>
</dbReference>
<dbReference type="Proteomes" id="UP000799324">
    <property type="component" value="Unassembled WGS sequence"/>
</dbReference>
<evidence type="ECO:0000313" key="4">
    <source>
        <dbReference type="EMBL" id="KAF2660803.1"/>
    </source>
</evidence>
<dbReference type="PANTHER" id="PTHR43918">
    <property type="entry name" value="ACETYLCHOLINESTERASE"/>
    <property type="match status" value="1"/>
</dbReference>
<sequence>MVTVAISTAPQAPQEARTFTFDHPDLGKLTGVVSPESVVQFRAIPYATIPGRFKRSVLLDNLEATTRDFTKSGFTCPQTFGSNLPGGGPFPGEVWPPASDEYSCLTLQINVPLACVKDGPSRISGLPLLTYIHGGGFVLGKIDEQHNTAHMVSQSTSSSPLVSASLQYRLGALGFFQTPEPESSNLGLYDQRNALLWLQRFASGFGADPGKHTVFGESAGAMSITYHMLSIPPPTGPLFQKAILMSGVPGPIGAPVPPDVAQGLYNMLLDTLGIKERGTESVAKLRELPVEQIVAASGALSEAGVFWAWQQDEEWSGKEKGVITWDKVPELVGNCDWVNEIVLGCAALEGQMFLDKIAFMTPTLFFQAMSAQLGANSAQMIMDAYNITVDMDQSLFLGAALRWIGDVAFDAPTHALAKYLTTHTTKKVYRYTFDIRNPFPGHGLYNLPHHWVDVYFIFKTFQFRYPRQKLKDISTQHAQLWLDFANGKAGGPWSEYRYGDGADAVIIVADEREGWVERTVAQDEELRELGLKRVEQLWDAWLPSVGQKYFEPNKFGPA</sequence>
<dbReference type="Pfam" id="PF00135">
    <property type="entry name" value="COesterase"/>
    <property type="match status" value="1"/>
</dbReference>
<dbReference type="Gene3D" id="3.40.50.1820">
    <property type="entry name" value="alpha/beta hydrolase"/>
    <property type="match status" value="1"/>
</dbReference>
<evidence type="ECO:0000313" key="5">
    <source>
        <dbReference type="Proteomes" id="UP000799324"/>
    </source>
</evidence>
<proteinExistence type="inferred from homology"/>
<accession>A0A6A6TPD2</accession>
<dbReference type="InterPro" id="IPR002018">
    <property type="entry name" value="CarbesteraseB"/>
</dbReference>
<evidence type="ECO:0000259" key="3">
    <source>
        <dbReference type="Pfam" id="PF00135"/>
    </source>
</evidence>
<reference evidence="4" key="1">
    <citation type="journal article" date="2020" name="Stud. Mycol.">
        <title>101 Dothideomycetes genomes: a test case for predicting lifestyles and emergence of pathogens.</title>
        <authorList>
            <person name="Haridas S."/>
            <person name="Albert R."/>
            <person name="Binder M."/>
            <person name="Bloem J."/>
            <person name="Labutti K."/>
            <person name="Salamov A."/>
            <person name="Andreopoulos B."/>
            <person name="Baker S."/>
            <person name="Barry K."/>
            <person name="Bills G."/>
            <person name="Bluhm B."/>
            <person name="Cannon C."/>
            <person name="Castanera R."/>
            <person name="Culley D."/>
            <person name="Daum C."/>
            <person name="Ezra D."/>
            <person name="Gonzalez J."/>
            <person name="Henrissat B."/>
            <person name="Kuo A."/>
            <person name="Liang C."/>
            <person name="Lipzen A."/>
            <person name="Lutzoni F."/>
            <person name="Magnuson J."/>
            <person name="Mondo S."/>
            <person name="Nolan M."/>
            <person name="Ohm R."/>
            <person name="Pangilinan J."/>
            <person name="Park H.-J."/>
            <person name="Ramirez L."/>
            <person name="Alfaro M."/>
            <person name="Sun H."/>
            <person name="Tritt A."/>
            <person name="Yoshinaga Y."/>
            <person name="Zwiers L.-H."/>
            <person name="Turgeon B."/>
            <person name="Goodwin S."/>
            <person name="Spatafora J."/>
            <person name="Crous P."/>
            <person name="Grigoriev I."/>
        </authorList>
    </citation>
    <scope>NUCLEOTIDE SEQUENCE</scope>
    <source>
        <strain evidence="4">CBS 122681</strain>
    </source>
</reference>
<dbReference type="OrthoDB" id="6846267at2759"/>
<dbReference type="EMBL" id="MU004297">
    <property type="protein sequence ID" value="KAF2660803.1"/>
    <property type="molecule type" value="Genomic_DNA"/>
</dbReference>
<keyword evidence="2 4" id="KW-0378">Hydrolase</keyword>
<dbReference type="GO" id="GO:0003990">
    <property type="term" value="F:acetylcholinesterase activity"/>
    <property type="evidence" value="ECO:0007669"/>
    <property type="project" value="TreeGrafter"/>
</dbReference>
<dbReference type="AlphaFoldDB" id="A0A6A6TPD2"/>
<dbReference type="InterPro" id="IPR029058">
    <property type="entry name" value="AB_hydrolase_fold"/>
</dbReference>
<keyword evidence="5" id="KW-1185">Reference proteome</keyword>
<dbReference type="PANTHER" id="PTHR43918:SF4">
    <property type="entry name" value="CARBOXYLIC ESTER HYDROLASE"/>
    <property type="match status" value="1"/>
</dbReference>
<dbReference type="GO" id="GO:0005886">
    <property type="term" value="C:plasma membrane"/>
    <property type="evidence" value="ECO:0007669"/>
    <property type="project" value="TreeGrafter"/>
</dbReference>